<dbReference type="GeneID" id="25329998"/>
<dbReference type="Proteomes" id="UP000054342">
    <property type="component" value="Unassembled WGS sequence"/>
</dbReference>
<protein>
    <recommendedName>
        <fullName evidence="1">Protein-lysine N-methyltransferase EFM6</fullName>
        <ecNumber evidence="1">2.1.1.-</ecNumber>
    </recommendedName>
    <alternativeName>
        <fullName evidence="1">Elongation factor methyltransferase 6</fullName>
    </alternativeName>
</protein>
<dbReference type="GO" id="GO:0032259">
    <property type="term" value="P:methylation"/>
    <property type="evidence" value="ECO:0007669"/>
    <property type="project" value="UniProtKB-KW"/>
</dbReference>
<dbReference type="PANTHER" id="PTHR14614">
    <property type="entry name" value="HEPATOCELLULAR CARCINOMA-ASSOCIATED ANTIGEN"/>
    <property type="match status" value="1"/>
</dbReference>
<comment type="similarity">
    <text evidence="1">Belongs to the class I-like SAM-binding methyltransferase superfamily. METTL21 family. EFM6 subfamily.</text>
</comment>
<dbReference type="Gene3D" id="3.40.50.150">
    <property type="entry name" value="Vaccinia Virus protein VP39"/>
    <property type="match status" value="1"/>
</dbReference>
<feature type="binding site" evidence="1">
    <location>
        <position position="166"/>
    </location>
    <ligand>
        <name>S-adenosyl-L-methionine</name>
        <dbReference type="ChEBI" id="CHEBI:59789"/>
    </ligand>
</feature>
<dbReference type="RefSeq" id="XP_013313039.1">
    <property type="nucleotide sequence ID" value="XM_013457585.1"/>
</dbReference>
<evidence type="ECO:0000256" key="1">
    <source>
        <dbReference type="HAMAP-Rule" id="MF_03198"/>
    </source>
</evidence>
<dbReference type="InterPro" id="IPR033684">
    <property type="entry name" value="EFM6"/>
</dbReference>
<proteinExistence type="inferred from homology"/>
<dbReference type="AlphaFoldDB" id="A0A0D2ECQ0"/>
<name>A0A0D2ECQ0_9EURO</name>
<keyword evidence="1" id="KW-0949">S-adenosyl-L-methionine</keyword>
<dbReference type="PANTHER" id="PTHR14614:SF152">
    <property type="entry name" value="PROTEIN-LYSINE N-METHYLTRANSFERASE EFM6"/>
    <property type="match status" value="1"/>
</dbReference>
<keyword evidence="1" id="KW-0489">Methyltransferase</keyword>
<evidence type="ECO:0000313" key="2">
    <source>
        <dbReference type="EMBL" id="KIW52455.1"/>
    </source>
</evidence>
<organism evidence="2 3">
    <name type="scientific">Exophiala xenobiotica</name>
    <dbReference type="NCBI Taxonomy" id="348802"/>
    <lineage>
        <taxon>Eukaryota</taxon>
        <taxon>Fungi</taxon>
        <taxon>Dikarya</taxon>
        <taxon>Ascomycota</taxon>
        <taxon>Pezizomycotina</taxon>
        <taxon>Eurotiomycetes</taxon>
        <taxon>Chaetothyriomycetidae</taxon>
        <taxon>Chaetothyriales</taxon>
        <taxon>Herpotrichiellaceae</taxon>
        <taxon>Exophiala</taxon>
    </lineage>
</organism>
<dbReference type="InterPro" id="IPR019410">
    <property type="entry name" value="Methyltransf_16"/>
</dbReference>
<dbReference type="HAMAP" id="MF_03198">
    <property type="entry name" value="Methyltr_EFM6"/>
    <property type="match status" value="1"/>
</dbReference>
<dbReference type="InterPro" id="IPR029063">
    <property type="entry name" value="SAM-dependent_MTases_sf"/>
</dbReference>
<dbReference type="OrthoDB" id="407325at2759"/>
<dbReference type="GO" id="GO:0005829">
    <property type="term" value="C:cytosol"/>
    <property type="evidence" value="ECO:0007669"/>
    <property type="project" value="TreeGrafter"/>
</dbReference>
<evidence type="ECO:0000313" key="3">
    <source>
        <dbReference type="Proteomes" id="UP000054342"/>
    </source>
</evidence>
<dbReference type="STRING" id="348802.A0A0D2ECQ0"/>
<accession>A0A0D2ECQ0</accession>
<sequence length="246" mass="27383">MTPSDSSSTEPENDVFAFDPTFVPERENKAAATTSITFDNLLPTNTPLLLHEDLQEGCGGQLWPAGMVLSKYMLTYHKTGSLPGKSIIEIGAGGGLVGLAVALGCEVDSSKPIYITDQIPMLALMQKNIALNNLHGRVQAEVYDWGTPPPESILAEGEHPQVVLAADCVYFEPAFPLLLKTLKDLIGPATMCYFCFKKRRKADMRFIRDMMKTFDVEQVVYDGREADQREGLFLYQVQQRHKRQSH</sequence>
<gene>
    <name evidence="1" type="primary">EFM6</name>
    <name evidence="2" type="ORF">PV05_08090</name>
</gene>
<keyword evidence="1" id="KW-0963">Cytoplasm</keyword>
<dbReference type="SUPFAM" id="SSF53335">
    <property type="entry name" value="S-adenosyl-L-methionine-dependent methyltransferases"/>
    <property type="match status" value="1"/>
</dbReference>
<dbReference type="Pfam" id="PF10294">
    <property type="entry name" value="Methyltransf_16"/>
    <property type="match status" value="1"/>
</dbReference>
<dbReference type="GO" id="GO:0016279">
    <property type="term" value="F:protein-lysine N-methyltransferase activity"/>
    <property type="evidence" value="ECO:0007669"/>
    <property type="project" value="UniProtKB-UniRule"/>
</dbReference>
<feature type="binding site" evidence="1">
    <location>
        <position position="117"/>
    </location>
    <ligand>
        <name>S-adenosyl-L-methionine</name>
        <dbReference type="ChEBI" id="CHEBI:59789"/>
    </ligand>
</feature>
<keyword evidence="1" id="KW-0808">Transferase</keyword>
<comment type="function">
    <text evidence="1">S-adenosyl-L-methionine-dependent protein-lysine N-methyltransferase that methylates elongation factor 1-alpha.</text>
</comment>
<keyword evidence="3" id="KW-1185">Reference proteome</keyword>
<feature type="binding site" evidence="1">
    <location>
        <begin position="91"/>
        <end position="93"/>
    </location>
    <ligand>
        <name>S-adenosyl-L-methionine</name>
        <dbReference type="ChEBI" id="CHEBI:59789"/>
    </ligand>
</feature>
<dbReference type="EC" id="2.1.1.-" evidence="1"/>
<dbReference type="HOGENOM" id="CLU_055721_2_1_1"/>
<feature type="binding site" evidence="1">
    <location>
        <position position="63"/>
    </location>
    <ligand>
        <name>S-adenosyl-L-methionine</name>
        <dbReference type="ChEBI" id="CHEBI:59789"/>
    </ligand>
</feature>
<comment type="subcellular location">
    <subcellularLocation>
        <location evidence="1">Cytoplasm</location>
    </subcellularLocation>
</comment>
<dbReference type="EMBL" id="KN847321">
    <property type="protein sequence ID" value="KIW52455.1"/>
    <property type="molecule type" value="Genomic_DNA"/>
</dbReference>
<reference evidence="2 3" key="1">
    <citation type="submission" date="2015-01" db="EMBL/GenBank/DDBJ databases">
        <title>The Genome Sequence of Exophiala xenobiotica CBS118157.</title>
        <authorList>
            <consortium name="The Broad Institute Genomics Platform"/>
            <person name="Cuomo C."/>
            <person name="de Hoog S."/>
            <person name="Gorbushina A."/>
            <person name="Stielow B."/>
            <person name="Teixiera M."/>
            <person name="Abouelleil A."/>
            <person name="Chapman S.B."/>
            <person name="Priest M."/>
            <person name="Young S.K."/>
            <person name="Wortman J."/>
            <person name="Nusbaum C."/>
            <person name="Birren B."/>
        </authorList>
    </citation>
    <scope>NUCLEOTIDE SEQUENCE [LARGE SCALE GENOMIC DNA]</scope>
    <source>
        <strain evidence="2 3">CBS 118157</strain>
    </source>
</reference>
<feature type="binding site" evidence="1">
    <location>
        <position position="145"/>
    </location>
    <ligand>
        <name>S-adenosyl-L-methionine</name>
        <dbReference type="ChEBI" id="CHEBI:59789"/>
    </ligand>
</feature>